<evidence type="ECO:0000313" key="5">
    <source>
        <dbReference type="EMBL" id="PVY97974.1"/>
    </source>
</evidence>
<dbReference type="PRINTS" id="PR00455">
    <property type="entry name" value="HTHTETR"/>
</dbReference>
<dbReference type="SUPFAM" id="SSF48498">
    <property type="entry name" value="Tetracyclin repressor-like, C-terminal domain"/>
    <property type="match status" value="1"/>
</dbReference>
<dbReference type="InterPro" id="IPR001647">
    <property type="entry name" value="HTH_TetR"/>
</dbReference>
<dbReference type="InterPro" id="IPR036271">
    <property type="entry name" value="Tet_transcr_reg_TetR-rel_C_sf"/>
</dbReference>
<comment type="caution">
    <text evidence="5">The sequence shown here is derived from an EMBL/GenBank/DDBJ whole genome shotgun (WGS) entry which is preliminary data.</text>
</comment>
<dbReference type="PANTHER" id="PTHR30055:SF200">
    <property type="entry name" value="HTH-TYPE TRANSCRIPTIONAL REPRESSOR BDCR"/>
    <property type="match status" value="1"/>
</dbReference>
<evidence type="ECO:0000256" key="3">
    <source>
        <dbReference type="SAM" id="MobiDB-lite"/>
    </source>
</evidence>
<dbReference type="GO" id="GO:0003700">
    <property type="term" value="F:DNA-binding transcription factor activity"/>
    <property type="evidence" value="ECO:0007669"/>
    <property type="project" value="TreeGrafter"/>
</dbReference>
<dbReference type="Pfam" id="PF00440">
    <property type="entry name" value="TetR_N"/>
    <property type="match status" value="1"/>
</dbReference>
<dbReference type="PANTHER" id="PTHR30055">
    <property type="entry name" value="HTH-TYPE TRANSCRIPTIONAL REGULATOR RUTR"/>
    <property type="match status" value="1"/>
</dbReference>
<feature type="region of interest" description="Disordered" evidence="3">
    <location>
        <begin position="1"/>
        <end position="23"/>
    </location>
</feature>
<dbReference type="SUPFAM" id="SSF46689">
    <property type="entry name" value="Homeodomain-like"/>
    <property type="match status" value="1"/>
</dbReference>
<proteinExistence type="predicted"/>
<protein>
    <submittedName>
        <fullName evidence="5">TetR family transcriptional regulator</fullName>
    </submittedName>
</protein>
<dbReference type="EMBL" id="QEKW01000022">
    <property type="protein sequence ID" value="PVY97974.1"/>
    <property type="molecule type" value="Genomic_DNA"/>
</dbReference>
<dbReference type="Proteomes" id="UP000245639">
    <property type="component" value="Unassembled WGS sequence"/>
</dbReference>
<keyword evidence="6" id="KW-1185">Reference proteome</keyword>
<feature type="DNA-binding region" description="H-T-H motif" evidence="2">
    <location>
        <begin position="43"/>
        <end position="62"/>
    </location>
</feature>
<reference evidence="5 6" key="1">
    <citation type="submission" date="2018-04" db="EMBL/GenBank/DDBJ databases">
        <title>Genomic Encyclopedia of Type Strains, Phase IV (KMG-IV): sequencing the most valuable type-strain genomes for metagenomic binning, comparative biology and taxonomic classification.</title>
        <authorList>
            <person name="Goeker M."/>
        </authorList>
    </citation>
    <scope>NUCLEOTIDE SEQUENCE [LARGE SCALE GENOMIC DNA]</scope>
    <source>
        <strain evidence="5 6">DSM 45771</strain>
    </source>
</reference>
<evidence type="ECO:0000256" key="1">
    <source>
        <dbReference type="ARBA" id="ARBA00023125"/>
    </source>
</evidence>
<feature type="domain" description="HTH tetR-type" evidence="4">
    <location>
        <begin position="20"/>
        <end position="80"/>
    </location>
</feature>
<accession>A0A2U1EDD6</accession>
<dbReference type="InterPro" id="IPR009057">
    <property type="entry name" value="Homeodomain-like_sf"/>
</dbReference>
<dbReference type="Gene3D" id="1.10.357.10">
    <property type="entry name" value="Tetracycline Repressor, domain 2"/>
    <property type="match status" value="1"/>
</dbReference>
<evidence type="ECO:0000259" key="4">
    <source>
        <dbReference type="PROSITE" id="PS50977"/>
    </source>
</evidence>
<evidence type="ECO:0000313" key="6">
    <source>
        <dbReference type="Proteomes" id="UP000245639"/>
    </source>
</evidence>
<gene>
    <name evidence="5" type="ORF">C8D89_12229</name>
</gene>
<dbReference type="GO" id="GO:0000976">
    <property type="term" value="F:transcription cis-regulatory region binding"/>
    <property type="evidence" value="ECO:0007669"/>
    <property type="project" value="TreeGrafter"/>
</dbReference>
<organism evidence="5 6">
    <name type="scientific">Actinomycetospora cinnamomea</name>
    <dbReference type="NCBI Taxonomy" id="663609"/>
    <lineage>
        <taxon>Bacteria</taxon>
        <taxon>Bacillati</taxon>
        <taxon>Actinomycetota</taxon>
        <taxon>Actinomycetes</taxon>
        <taxon>Pseudonocardiales</taxon>
        <taxon>Pseudonocardiaceae</taxon>
        <taxon>Actinomycetospora</taxon>
    </lineage>
</organism>
<sequence>MPRGDGGSVTRTGDSRGRERRGRARLRDAAYELFSREGVTQVGVDAVVARAGTAKMTLYRNFPSKDALVVDFLRERERRWTREWLEAESARRADDPVDQLLAIFDLFAEWFATPAFEGCAFISTLLEVRDPRDSAHRASVEHLAAIRGVVAERAARAGVAEPEEFARRWHIVMKGTIVAAQEGDRNAAAAGRELALLLLARHGLSPSEPSS</sequence>
<evidence type="ECO:0000256" key="2">
    <source>
        <dbReference type="PROSITE-ProRule" id="PRU00335"/>
    </source>
</evidence>
<dbReference type="PROSITE" id="PS50977">
    <property type="entry name" value="HTH_TETR_2"/>
    <property type="match status" value="1"/>
</dbReference>
<dbReference type="AlphaFoldDB" id="A0A2U1EDD6"/>
<dbReference type="InterPro" id="IPR050109">
    <property type="entry name" value="HTH-type_TetR-like_transc_reg"/>
</dbReference>
<keyword evidence="1 2" id="KW-0238">DNA-binding</keyword>
<name>A0A2U1EDD6_9PSEU</name>